<accession>A0A015JAG5</accession>
<protein>
    <submittedName>
        <fullName evidence="6">Ypk2p</fullName>
    </submittedName>
</protein>
<comment type="caution">
    <text evidence="6">The sequence shown here is derived from an EMBL/GenBank/DDBJ whole genome shotgun (WGS) entry which is preliminary data.</text>
</comment>
<dbReference type="HOGENOM" id="CLU_000288_7_34_1"/>
<dbReference type="Proteomes" id="UP000022910">
    <property type="component" value="Unassembled WGS sequence"/>
</dbReference>
<evidence type="ECO:0000256" key="1">
    <source>
        <dbReference type="ARBA" id="ARBA00022679"/>
    </source>
</evidence>
<dbReference type="Gene3D" id="1.10.510.10">
    <property type="entry name" value="Transferase(Phosphotransferase) domain 1"/>
    <property type="match status" value="1"/>
</dbReference>
<dbReference type="GO" id="GO:0005524">
    <property type="term" value="F:ATP binding"/>
    <property type="evidence" value="ECO:0007669"/>
    <property type="project" value="UniProtKB-KW"/>
</dbReference>
<keyword evidence="1" id="KW-0808">Transferase</keyword>
<dbReference type="InterPro" id="IPR051681">
    <property type="entry name" value="Ser/Thr_Kinases-Pseudokinases"/>
</dbReference>
<dbReference type="InterPro" id="IPR000719">
    <property type="entry name" value="Prot_kinase_dom"/>
</dbReference>
<keyword evidence="7" id="KW-1185">Reference proteome</keyword>
<dbReference type="InterPro" id="IPR011009">
    <property type="entry name" value="Kinase-like_dom_sf"/>
</dbReference>
<reference evidence="6 7" key="1">
    <citation type="submission" date="2014-02" db="EMBL/GenBank/DDBJ databases">
        <title>Single nucleus genome sequencing reveals high similarity among nuclei of an endomycorrhizal fungus.</title>
        <authorList>
            <person name="Lin K."/>
            <person name="Geurts R."/>
            <person name="Zhang Z."/>
            <person name="Limpens E."/>
            <person name="Saunders D.G."/>
            <person name="Mu D."/>
            <person name="Pang E."/>
            <person name="Cao H."/>
            <person name="Cha H."/>
            <person name="Lin T."/>
            <person name="Zhou Q."/>
            <person name="Shang Y."/>
            <person name="Li Y."/>
            <person name="Ivanov S."/>
            <person name="Sharma T."/>
            <person name="Velzen R.V."/>
            <person name="Ruijter N.D."/>
            <person name="Aanen D.K."/>
            <person name="Win J."/>
            <person name="Kamoun S."/>
            <person name="Bisseling T."/>
            <person name="Huang S."/>
        </authorList>
    </citation>
    <scope>NUCLEOTIDE SEQUENCE [LARGE SCALE GENOMIC DNA]</scope>
    <source>
        <strain evidence="7">DAOM197198w</strain>
    </source>
</reference>
<keyword evidence="3" id="KW-0418">Kinase</keyword>
<dbReference type="PANTHER" id="PTHR44329">
    <property type="entry name" value="SERINE/THREONINE-PROTEIN KINASE TNNI3K-RELATED"/>
    <property type="match status" value="1"/>
</dbReference>
<evidence type="ECO:0000313" key="6">
    <source>
        <dbReference type="EMBL" id="EXX66517.1"/>
    </source>
</evidence>
<evidence type="ECO:0000256" key="4">
    <source>
        <dbReference type="ARBA" id="ARBA00022840"/>
    </source>
</evidence>
<dbReference type="SUPFAM" id="SSF56112">
    <property type="entry name" value="Protein kinase-like (PK-like)"/>
    <property type="match status" value="1"/>
</dbReference>
<organism evidence="6 7">
    <name type="scientific">Rhizophagus irregularis (strain DAOM 197198w)</name>
    <name type="common">Glomus intraradices</name>
    <dbReference type="NCBI Taxonomy" id="1432141"/>
    <lineage>
        <taxon>Eukaryota</taxon>
        <taxon>Fungi</taxon>
        <taxon>Fungi incertae sedis</taxon>
        <taxon>Mucoromycota</taxon>
        <taxon>Glomeromycotina</taxon>
        <taxon>Glomeromycetes</taxon>
        <taxon>Glomerales</taxon>
        <taxon>Glomeraceae</taxon>
        <taxon>Rhizophagus</taxon>
    </lineage>
</organism>
<dbReference type="InterPro" id="IPR001245">
    <property type="entry name" value="Ser-Thr/Tyr_kinase_cat_dom"/>
</dbReference>
<evidence type="ECO:0000256" key="2">
    <source>
        <dbReference type="ARBA" id="ARBA00022741"/>
    </source>
</evidence>
<dbReference type="PROSITE" id="PS50011">
    <property type="entry name" value="PROTEIN_KINASE_DOM"/>
    <property type="match status" value="1"/>
</dbReference>
<dbReference type="Pfam" id="PF07714">
    <property type="entry name" value="PK_Tyr_Ser-Thr"/>
    <property type="match status" value="1"/>
</dbReference>
<evidence type="ECO:0000256" key="3">
    <source>
        <dbReference type="ARBA" id="ARBA00022777"/>
    </source>
</evidence>
<keyword evidence="2" id="KW-0547">Nucleotide-binding</keyword>
<dbReference type="GO" id="GO:0004674">
    <property type="term" value="F:protein serine/threonine kinase activity"/>
    <property type="evidence" value="ECO:0007669"/>
    <property type="project" value="TreeGrafter"/>
</dbReference>
<evidence type="ECO:0000259" key="5">
    <source>
        <dbReference type="PROSITE" id="PS50011"/>
    </source>
</evidence>
<dbReference type="PRINTS" id="PR00109">
    <property type="entry name" value="TYRKINASE"/>
</dbReference>
<name>A0A015JAG5_RHIIW</name>
<proteinExistence type="predicted"/>
<dbReference type="EMBL" id="JEMT01018707">
    <property type="protein sequence ID" value="EXX66517.1"/>
    <property type="molecule type" value="Genomic_DNA"/>
</dbReference>
<gene>
    <name evidence="6" type="ORF">RirG_123040</name>
</gene>
<keyword evidence="4" id="KW-0067">ATP-binding</keyword>
<dbReference type="AlphaFoldDB" id="A0A015JAG5"/>
<dbReference type="PANTHER" id="PTHR44329:SF288">
    <property type="entry name" value="MITOGEN-ACTIVATED PROTEIN KINASE KINASE KINASE 20"/>
    <property type="match status" value="1"/>
</dbReference>
<feature type="domain" description="Protein kinase" evidence="5">
    <location>
        <begin position="99"/>
        <end position="373"/>
    </location>
</feature>
<evidence type="ECO:0000313" key="7">
    <source>
        <dbReference type="Proteomes" id="UP000022910"/>
    </source>
</evidence>
<dbReference type="STRING" id="1432141.A0A015JAG5"/>
<sequence>MEQPVYYKHKIDFLISDNTPSIQPTQNSQNIYKKCNECNRKRKIFDKSHEICHVCYNIKTILKPKQSGNKVVDDFIRYTQSNYAFIEDGKMELIPYDQFTNIEFIAEGGFSKIYKATWVDGPINNWNRIKDDYWNITRRKNYTVVLKKLNNSKNITPKELNEIYSDKNAHKSYISNYFGITQDPITKDIIIIMPYYNSGDLIHYISNEFYNINWGTKLNKLCYIAIGLNNIHKAKIVHRDLHSGNIFFDGHTAHIGDLGISKSAIECTEDSNENYGIIPYMAPVIFQGQKYTEASDIYSYGMIMWEFMTGRRPFWNENHDIELIIKICDGLRPSIVTNAPKEYIELMKECWHSDPEQRPNVNNISGKIWAMFINENDSTSLTKIIKSSDIGPVTINNLGAVYKSRPLSHMIQSAMSLRSSRSQSIDPLDPFYYYQKNSKASSADKRKVDKGSVEDSNINDQSIKRRKLFENENYDLNSSLDYLTKEIELDINANMSQQQHNEYVTKEFDIDINNIDESNL</sequence>